<proteinExistence type="predicted"/>
<name>A0A7S2IVP3_9EUKA</name>
<accession>A0A7S2IVP3</accession>
<dbReference type="EMBL" id="HBGU01069472">
    <property type="protein sequence ID" value="CAD9530566.1"/>
    <property type="molecule type" value="Transcribed_RNA"/>
</dbReference>
<organism evidence="2">
    <name type="scientific">Haptolina brevifila</name>
    <dbReference type="NCBI Taxonomy" id="156173"/>
    <lineage>
        <taxon>Eukaryota</taxon>
        <taxon>Haptista</taxon>
        <taxon>Haptophyta</taxon>
        <taxon>Prymnesiophyceae</taxon>
        <taxon>Prymnesiales</taxon>
        <taxon>Prymnesiaceae</taxon>
        <taxon>Haptolina</taxon>
    </lineage>
</organism>
<dbReference type="AlphaFoldDB" id="A0A7S2IVP3"/>
<sequence length="105" mass="11438">MLLGSTAVSAIPEQLWLAVCGGPGPYKHVDAHQRCFLSAAWDSNPANRPSAEKLHSQMMQAIKQFKVEQPQFFASGSLARDQPHPKAPAPSRPSTTGRGKMPMDR</sequence>
<evidence type="ECO:0000313" key="2">
    <source>
        <dbReference type="EMBL" id="CAD9530566.1"/>
    </source>
</evidence>
<feature type="region of interest" description="Disordered" evidence="1">
    <location>
        <begin position="73"/>
        <end position="105"/>
    </location>
</feature>
<gene>
    <name evidence="2" type="ORF">CBRE1094_LOCUS37914</name>
</gene>
<reference evidence="2" key="1">
    <citation type="submission" date="2021-01" db="EMBL/GenBank/DDBJ databases">
        <authorList>
            <person name="Corre E."/>
            <person name="Pelletier E."/>
            <person name="Niang G."/>
            <person name="Scheremetjew M."/>
            <person name="Finn R."/>
            <person name="Kale V."/>
            <person name="Holt S."/>
            <person name="Cochrane G."/>
            <person name="Meng A."/>
            <person name="Brown T."/>
            <person name="Cohen L."/>
        </authorList>
    </citation>
    <scope>NUCLEOTIDE SEQUENCE</scope>
    <source>
        <strain evidence="2">UTEX LB 985</strain>
    </source>
</reference>
<protein>
    <submittedName>
        <fullName evidence="2">Uncharacterized protein</fullName>
    </submittedName>
</protein>
<evidence type="ECO:0000256" key="1">
    <source>
        <dbReference type="SAM" id="MobiDB-lite"/>
    </source>
</evidence>